<proteinExistence type="predicted"/>
<gene>
    <name evidence="3" type="ORF">EQG79_13175</name>
</gene>
<accession>A0A4Q2UPK4</accession>
<keyword evidence="4" id="KW-1185">Reference proteome</keyword>
<evidence type="ECO:0000256" key="1">
    <source>
        <dbReference type="SAM" id="MobiDB-lite"/>
    </source>
</evidence>
<dbReference type="RefSeq" id="WP_077923550.1">
    <property type="nucleotide sequence ID" value="NZ_SBLB01000003.1"/>
</dbReference>
<evidence type="ECO:0000256" key="2">
    <source>
        <dbReference type="SAM" id="SignalP"/>
    </source>
</evidence>
<dbReference type="AlphaFoldDB" id="A0A4Q2UPK4"/>
<feature type="signal peptide" evidence="2">
    <location>
        <begin position="1"/>
        <end position="18"/>
    </location>
</feature>
<feature type="chain" id="PRO_5021025724" evidence="2">
    <location>
        <begin position="19"/>
        <end position="99"/>
    </location>
</feature>
<reference evidence="3 4" key="1">
    <citation type="submission" date="2019-01" db="EMBL/GenBank/DDBJ databases">
        <title>Spirosoma flava sp. nov., a propanil-degrading bacterium isolated from herbicide-contaminated soil.</title>
        <authorList>
            <person name="Zhang L."/>
            <person name="Jiang J.-D."/>
        </authorList>
    </citation>
    <scope>NUCLEOTIDE SEQUENCE [LARGE SCALE GENOMIC DNA]</scope>
    <source>
        <strain evidence="3 4">TY50</strain>
    </source>
</reference>
<evidence type="ECO:0000313" key="4">
    <source>
        <dbReference type="Proteomes" id="UP000290407"/>
    </source>
</evidence>
<evidence type="ECO:0000313" key="3">
    <source>
        <dbReference type="EMBL" id="RYC69550.1"/>
    </source>
</evidence>
<organism evidence="3 4">
    <name type="scientific">Spirosoma sordidisoli</name>
    <dbReference type="NCBI Taxonomy" id="2502893"/>
    <lineage>
        <taxon>Bacteria</taxon>
        <taxon>Pseudomonadati</taxon>
        <taxon>Bacteroidota</taxon>
        <taxon>Cytophagia</taxon>
        <taxon>Cytophagales</taxon>
        <taxon>Cytophagaceae</taxon>
        <taxon>Spirosoma</taxon>
    </lineage>
</organism>
<protein>
    <submittedName>
        <fullName evidence="3">Uncharacterized protein</fullName>
    </submittedName>
</protein>
<feature type="region of interest" description="Disordered" evidence="1">
    <location>
        <begin position="21"/>
        <end position="99"/>
    </location>
</feature>
<keyword evidence="2" id="KW-0732">Signal</keyword>
<feature type="compositionally biased region" description="Polar residues" evidence="1">
    <location>
        <begin position="21"/>
        <end position="36"/>
    </location>
</feature>
<sequence>MRLLLLSLLLSGSLTVCTAQNDTTRRSTQSNASPQKQVLVPGVDSPISSPGTLMQSSPQPNVQPETGSGKRRKTAPPSDPRAFGVGIPVGKSRKDTLRP</sequence>
<dbReference type="Proteomes" id="UP000290407">
    <property type="component" value="Unassembled WGS sequence"/>
</dbReference>
<feature type="compositionally biased region" description="Polar residues" evidence="1">
    <location>
        <begin position="46"/>
        <end position="66"/>
    </location>
</feature>
<name>A0A4Q2UPK4_9BACT</name>
<dbReference type="EMBL" id="SBLB01000003">
    <property type="protein sequence ID" value="RYC69550.1"/>
    <property type="molecule type" value="Genomic_DNA"/>
</dbReference>
<comment type="caution">
    <text evidence="3">The sequence shown here is derived from an EMBL/GenBank/DDBJ whole genome shotgun (WGS) entry which is preliminary data.</text>
</comment>